<dbReference type="FunFam" id="3.40.50.720:FF:000173">
    <property type="entry name" value="3-oxoacyl-[acyl-carrier protein] reductase"/>
    <property type="match status" value="1"/>
</dbReference>
<gene>
    <name evidence="5" type="ORF">AMYX_32220</name>
</gene>
<dbReference type="GO" id="GO:0016491">
    <property type="term" value="F:oxidoreductase activity"/>
    <property type="evidence" value="ECO:0007669"/>
    <property type="project" value="UniProtKB-KW"/>
</dbReference>
<evidence type="ECO:0000313" key="6">
    <source>
        <dbReference type="Proteomes" id="UP000503640"/>
    </source>
</evidence>
<dbReference type="EMBL" id="BJTG01000008">
    <property type="protein sequence ID" value="GEJ58481.1"/>
    <property type="molecule type" value="Genomic_DNA"/>
</dbReference>
<sequence>MELRDRVALVTGGDRGIGRAIALALADRGVHVALSFRSRASEAAAAVEELRARGRRAAAVRADLALEGEVERMVAAAVEAVGPIDLLVSNAGVGAAAGLDALDAALFDRTLAVNLRAAFLATRAVLPGMRSRRFGRLLYVSSTAAQVGGIIGPHYAASKAGLVGLAHAYASLLAPEGITANVLAPALVETEMIASNPLARPDHIPVQRFGRPEEVADLAVAVLANGYVTGQTFQVNGGVYFT</sequence>
<dbReference type="InterPro" id="IPR020904">
    <property type="entry name" value="Sc_DH/Rdtase_CS"/>
</dbReference>
<evidence type="ECO:0000256" key="1">
    <source>
        <dbReference type="ARBA" id="ARBA00006484"/>
    </source>
</evidence>
<comment type="similarity">
    <text evidence="1 3">Belongs to the short-chain dehydrogenases/reductases (SDR) family.</text>
</comment>
<name>A0A7I9VQ46_9BACT</name>
<evidence type="ECO:0000256" key="2">
    <source>
        <dbReference type="ARBA" id="ARBA00023002"/>
    </source>
</evidence>
<dbReference type="SMART" id="SM00822">
    <property type="entry name" value="PKS_KR"/>
    <property type="match status" value="1"/>
</dbReference>
<keyword evidence="2" id="KW-0560">Oxidoreductase</keyword>
<protein>
    <submittedName>
        <fullName evidence="5">3-oxoacyl-ACP reductase</fullName>
    </submittedName>
</protein>
<dbReference type="Proteomes" id="UP000503640">
    <property type="component" value="Unassembled WGS sequence"/>
</dbReference>
<keyword evidence="6" id="KW-1185">Reference proteome</keyword>
<dbReference type="InterPro" id="IPR002347">
    <property type="entry name" value="SDR_fam"/>
</dbReference>
<organism evidence="5 6">
    <name type="scientific">Anaeromyxobacter diazotrophicus</name>
    <dbReference type="NCBI Taxonomy" id="2590199"/>
    <lineage>
        <taxon>Bacteria</taxon>
        <taxon>Pseudomonadati</taxon>
        <taxon>Myxococcota</taxon>
        <taxon>Myxococcia</taxon>
        <taxon>Myxococcales</taxon>
        <taxon>Cystobacterineae</taxon>
        <taxon>Anaeromyxobacteraceae</taxon>
        <taxon>Anaeromyxobacter</taxon>
    </lineage>
</organism>
<proteinExistence type="inferred from homology"/>
<dbReference type="PRINTS" id="PR00080">
    <property type="entry name" value="SDRFAMILY"/>
</dbReference>
<dbReference type="Gene3D" id="3.40.50.720">
    <property type="entry name" value="NAD(P)-binding Rossmann-like Domain"/>
    <property type="match status" value="1"/>
</dbReference>
<dbReference type="PRINTS" id="PR00081">
    <property type="entry name" value="GDHRDH"/>
</dbReference>
<evidence type="ECO:0000259" key="4">
    <source>
        <dbReference type="SMART" id="SM00822"/>
    </source>
</evidence>
<dbReference type="PANTHER" id="PTHR42879:SF2">
    <property type="entry name" value="3-OXOACYL-[ACYL-CARRIER-PROTEIN] REDUCTASE FABG"/>
    <property type="match status" value="1"/>
</dbReference>
<dbReference type="InterPro" id="IPR057326">
    <property type="entry name" value="KR_dom"/>
</dbReference>
<dbReference type="InterPro" id="IPR036291">
    <property type="entry name" value="NAD(P)-bd_dom_sf"/>
</dbReference>
<evidence type="ECO:0000313" key="5">
    <source>
        <dbReference type="EMBL" id="GEJ58481.1"/>
    </source>
</evidence>
<dbReference type="AlphaFoldDB" id="A0A7I9VQ46"/>
<comment type="caution">
    <text evidence="5">The sequence shown here is derived from an EMBL/GenBank/DDBJ whole genome shotgun (WGS) entry which is preliminary data.</text>
</comment>
<dbReference type="GO" id="GO:0032787">
    <property type="term" value="P:monocarboxylic acid metabolic process"/>
    <property type="evidence" value="ECO:0007669"/>
    <property type="project" value="UniProtKB-ARBA"/>
</dbReference>
<dbReference type="Pfam" id="PF00106">
    <property type="entry name" value="adh_short"/>
    <property type="match status" value="1"/>
</dbReference>
<dbReference type="PROSITE" id="PS00061">
    <property type="entry name" value="ADH_SHORT"/>
    <property type="match status" value="1"/>
</dbReference>
<dbReference type="PANTHER" id="PTHR42879">
    <property type="entry name" value="3-OXOACYL-(ACYL-CARRIER-PROTEIN) REDUCTASE"/>
    <property type="match status" value="1"/>
</dbReference>
<reference evidence="6" key="1">
    <citation type="journal article" date="2020" name="Appl. Environ. Microbiol.">
        <title>Diazotrophic Anaeromyxobacter Isolates from Soils.</title>
        <authorList>
            <person name="Masuda Y."/>
            <person name="Yamanaka H."/>
            <person name="Xu Z.X."/>
            <person name="Shiratori Y."/>
            <person name="Aono T."/>
            <person name="Amachi S."/>
            <person name="Senoo K."/>
            <person name="Itoh H."/>
        </authorList>
    </citation>
    <scope>NUCLEOTIDE SEQUENCE [LARGE SCALE GENOMIC DNA]</scope>
    <source>
        <strain evidence="6">R267</strain>
    </source>
</reference>
<evidence type="ECO:0000256" key="3">
    <source>
        <dbReference type="RuleBase" id="RU000363"/>
    </source>
</evidence>
<feature type="domain" description="Ketoreductase" evidence="4">
    <location>
        <begin position="6"/>
        <end position="186"/>
    </location>
</feature>
<dbReference type="RefSeq" id="WP_176067086.1">
    <property type="nucleotide sequence ID" value="NZ_BJTG01000008.1"/>
</dbReference>
<accession>A0A7I9VQ46</accession>
<dbReference type="InterPro" id="IPR050259">
    <property type="entry name" value="SDR"/>
</dbReference>
<dbReference type="SUPFAM" id="SSF51735">
    <property type="entry name" value="NAD(P)-binding Rossmann-fold domains"/>
    <property type="match status" value="1"/>
</dbReference>